<dbReference type="EMBL" id="JAMSHJ010000006">
    <property type="protein sequence ID" value="KAI5399099.1"/>
    <property type="molecule type" value="Genomic_DNA"/>
</dbReference>
<keyword evidence="3" id="KW-1185">Reference proteome</keyword>
<name>A0A9D5A882_PEA</name>
<gene>
    <name evidence="2" type="ORF">KIW84_064464</name>
</gene>
<reference evidence="2 3" key="1">
    <citation type="journal article" date="2022" name="Nat. Genet.">
        <title>Improved pea reference genome and pan-genome highlight genomic features and evolutionary characteristics.</title>
        <authorList>
            <person name="Yang T."/>
            <person name="Liu R."/>
            <person name="Luo Y."/>
            <person name="Hu S."/>
            <person name="Wang D."/>
            <person name="Wang C."/>
            <person name="Pandey M.K."/>
            <person name="Ge S."/>
            <person name="Xu Q."/>
            <person name="Li N."/>
            <person name="Li G."/>
            <person name="Huang Y."/>
            <person name="Saxena R.K."/>
            <person name="Ji Y."/>
            <person name="Li M."/>
            <person name="Yan X."/>
            <person name="He Y."/>
            <person name="Liu Y."/>
            <person name="Wang X."/>
            <person name="Xiang C."/>
            <person name="Varshney R.K."/>
            <person name="Ding H."/>
            <person name="Gao S."/>
            <person name="Zong X."/>
        </authorList>
    </citation>
    <scope>NUCLEOTIDE SEQUENCE [LARGE SCALE GENOMIC DNA]</scope>
    <source>
        <strain evidence="2 3">cv. Zhongwan 6</strain>
    </source>
</reference>
<sequence>MSCITGTSAGVTIPAAAPLQQQQSQRQPAQYQQQQQPGNRPAYQQRQRMMDRRFDTLPMSYAQLLSSLQQLQLVQLRTLAPPVGRLPVGYDANARCSFHSGAPGHDIENCKAFKHVVQDLIDSKAIDLAPAPNVVNNPMPQHGGANVNLVEGEAKSIKDVLKLKTPLSDVKGCLLKADVFPGCGKGCLDCATQSGGCLKLQQGIQALLDKGILQVEGLSVQESMEGVEEEGFEDATDEFADVVPTVSVIHNDVIELDSDVSDACISMNEISEYDCDIATITIFYPTNQIRVPEAQPVPPVRRSTMTITTPGPLPFTSERAIPWHYGGSVYTHDHKVERPLKVEEGQKPELEGPAVDNVGGIGRFTRSGRLFSPSITQADNADAVAKAKGKQAVNGDTSAPQGSSEPTFAKDVDELLRIIKKSDYKVVDQLIQTPSKISILSLLLCSEAHREALLKVLNVAYVPQEISVNQLEGIVANVQTTNGLGFTDSDLTPAGRNHNKALHISMECRDTVLSHVLVDTGSSLNVLPKRALTRLEVEGLVLKPPDLIVRAFDGSKRSVFGEVELPILIGSQTFNTVFYVMDISPSYSCLLGRPWIHNAGAVSSTLHQKIKFSVNGRIITVCGEEDILVSNLSTFKYVEVEGEIHETLCQAFESVQVKDAAPVEEVKAGASISSFKQARAVVDSGGPITFSSAGIIQYGQVSAVNEEDGDRDCDIDNWVRPRIPGEVLNNWSSEEIIQVTLLEECTSPDPIDNGSAMARFDFENPIFQAEEEGDEDCELPEELTRLLKQEERVIQPHQESVEVINLGTEDAKREIKIGAALGDDVKKGLIELLQEYVDIFAWSYQDMPGLDTDIVVHRLPLKEGCPPVKQKLRRTRPEMAVKIKEEVQK</sequence>
<evidence type="ECO:0000313" key="3">
    <source>
        <dbReference type="Proteomes" id="UP001058974"/>
    </source>
</evidence>
<dbReference type="SUPFAM" id="SSF50630">
    <property type="entry name" value="Acid proteases"/>
    <property type="match status" value="1"/>
</dbReference>
<dbReference type="PANTHER" id="PTHR32108:SF9">
    <property type="entry name" value="REVERSE TRANSCRIPTASE RNASE H-LIKE DOMAIN-CONTAINING PROTEIN"/>
    <property type="match status" value="1"/>
</dbReference>
<comment type="caution">
    <text evidence="2">The sequence shown here is derived from an EMBL/GenBank/DDBJ whole genome shotgun (WGS) entry which is preliminary data.</text>
</comment>
<dbReference type="GO" id="GO:0004190">
    <property type="term" value="F:aspartic-type endopeptidase activity"/>
    <property type="evidence" value="ECO:0007669"/>
    <property type="project" value="InterPro"/>
</dbReference>
<dbReference type="PANTHER" id="PTHR32108">
    <property type="entry name" value="DNA-DIRECTED RNA POLYMERASE SUBUNIT ALPHA"/>
    <property type="match status" value="1"/>
</dbReference>
<proteinExistence type="predicted"/>
<dbReference type="InterPro" id="IPR001969">
    <property type="entry name" value="Aspartic_peptidase_AS"/>
</dbReference>
<evidence type="ECO:0008006" key="4">
    <source>
        <dbReference type="Google" id="ProtNLM"/>
    </source>
</evidence>
<organism evidence="2 3">
    <name type="scientific">Pisum sativum</name>
    <name type="common">Garden pea</name>
    <name type="synonym">Lathyrus oleraceus</name>
    <dbReference type="NCBI Taxonomy" id="3888"/>
    <lineage>
        <taxon>Eukaryota</taxon>
        <taxon>Viridiplantae</taxon>
        <taxon>Streptophyta</taxon>
        <taxon>Embryophyta</taxon>
        <taxon>Tracheophyta</taxon>
        <taxon>Spermatophyta</taxon>
        <taxon>Magnoliopsida</taxon>
        <taxon>eudicotyledons</taxon>
        <taxon>Gunneridae</taxon>
        <taxon>Pentapetalae</taxon>
        <taxon>rosids</taxon>
        <taxon>fabids</taxon>
        <taxon>Fabales</taxon>
        <taxon>Fabaceae</taxon>
        <taxon>Papilionoideae</taxon>
        <taxon>50 kb inversion clade</taxon>
        <taxon>NPAAA clade</taxon>
        <taxon>Hologalegina</taxon>
        <taxon>IRL clade</taxon>
        <taxon>Fabeae</taxon>
        <taxon>Lathyrus</taxon>
    </lineage>
</organism>
<dbReference type="AlphaFoldDB" id="A0A9D5A882"/>
<protein>
    <recommendedName>
        <fullName evidence="4">Gag-pol polyprotein</fullName>
    </recommendedName>
</protein>
<dbReference type="GO" id="GO:0006508">
    <property type="term" value="P:proteolysis"/>
    <property type="evidence" value="ECO:0007669"/>
    <property type="project" value="InterPro"/>
</dbReference>
<feature type="region of interest" description="Disordered" evidence="1">
    <location>
        <begin position="18"/>
        <end position="45"/>
    </location>
</feature>
<dbReference type="Proteomes" id="UP001058974">
    <property type="component" value="Chromosome 6"/>
</dbReference>
<evidence type="ECO:0000313" key="2">
    <source>
        <dbReference type="EMBL" id="KAI5399099.1"/>
    </source>
</evidence>
<evidence type="ECO:0000256" key="1">
    <source>
        <dbReference type="SAM" id="MobiDB-lite"/>
    </source>
</evidence>
<dbReference type="Gramene" id="Psat06G0446400-T1">
    <property type="protein sequence ID" value="KAI5399099.1"/>
    <property type="gene ID" value="KIW84_064464"/>
</dbReference>
<dbReference type="Gene3D" id="2.40.70.10">
    <property type="entry name" value="Acid Proteases"/>
    <property type="match status" value="1"/>
</dbReference>
<dbReference type="PROSITE" id="PS00141">
    <property type="entry name" value="ASP_PROTEASE"/>
    <property type="match status" value="1"/>
</dbReference>
<accession>A0A9D5A882</accession>
<dbReference type="CDD" id="cd00303">
    <property type="entry name" value="retropepsin_like"/>
    <property type="match status" value="1"/>
</dbReference>
<dbReference type="InterPro" id="IPR021109">
    <property type="entry name" value="Peptidase_aspartic_dom_sf"/>
</dbReference>